<name>A0A316I039_9GAMM</name>
<evidence type="ECO:0000256" key="1">
    <source>
        <dbReference type="SAM" id="MobiDB-lite"/>
    </source>
</evidence>
<accession>A0A316I039</accession>
<dbReference type="AlphaFoldDB" id="A0A316I039"/>
<sequence>MPSLPKGCFALGVALLLSACGSQAPGNAQTPASAPAPAAAPSLAATTQPPAAASATTPATSPDGQLTDSGSGDKYRYAIHYPPLPPAQAPLGAALRALGDRARRDFLAQAGPAAQHPTSAAYPWELTLDFKVVAQTPDLVSVVGQGGAFTGGAHGNPILLTVLYDARAGRTLALDDLFADPAAARRVLADAARADLLGRLEGPQDQRLGSDRKWIEEGTAPTAENYQAFALLADGGKARGLRLLFPAYQVASYADGVQHVDVPAAGFAALLKPAYRDAFATP</sequence>
<dbReference type="InterPro" id="IPR021729">
    <property type="entry name" value="DUF3298"/>
</dbReference>
<reference evidence="4 5" key="1">
    <citation type="submission" date="2018-05" db="EMBL/GenBank/DDBJ databases">
        <title>Genomic Encyclopedia of Type Strains, Phase IV (KMG-IV): sequencing the most valuable type-strain genomes for metagenomic binning, comparative biology and taxonomic classification.</title>
        <authorList>
            <person name="Goeker M."/>
        </authorList>
    </citation>
    <scope>NUCLEOTIDE SEQUENCE [LARGE SCALE GENOMIC DNA]</scope>
    <source>
        <strain evidence="4 5">DSM 14263</strain>
    </source>
</reference>
<keyword evidence="5" id="KW-1185">Reference proteome</keyword>
<gene>
    <name evidence="4" type="ORF">C7456_108119</name>
</gene>
<dbReference type="InterPro" id="IPR037126">
    <property type="entry name" value="PdaC/RsiV-like_sf"/>
</dbReference>
<feature type="signal peptide" evidence="2">
    <location>
        <begin position="1"/>
        <end position="24"/>
    </location>
</feature>
<organism evidence="4 5">
    <name type="scientific">Fulvimonas soli</name>
    <dbReference type="NCBI Taxonomy" id="155197"/>
    <lineage>
        <taxon>Bacteria</taxon>
        <taxon>Pseudomonadati</taxon>
        <taxon>Pseudomonadota</taxon>
        <taxon>Gammaproteobacteria</taxon>
        <taxon>Lysobacterales</taxon>
        <taxon>Rhodanobacteraceae</taxon>
        <taxon>Fulvimonas</taxon>
    </lineage>
</organism>
<feature type="chain" id="PRO_5016381406" description="DUF3298 domain-containing protein" evidence="2">
    <location>
        <begin position="25"/>
        <end position="282"/>
    </location>
</feature>
<dbReference type="Proteomes" id="UP000245812">
    <property type="component" value="Unassembled WGS sequence"/>
</dbReference>
<feature type="region of interest" description="Disordered" evidence="1">
    <location>
        <begin position="24"/>
        <end position="72"/>
    </location>
</feature>
<dbReference type="PROSITE" id="PS51257">
    <property type="entry name" value="PROKAR_LIPOPROTEIN"/>
    <property type="match status" value="1"/>
</dbReference>
<evidence type="ECO:0000313" key="4">
    <source>
        <dbReference type="EMBL" id="PWK85823.1"/>
    </source>
</evidence>
<dbReference type="Gene3D" id="3.30.565.40">
    <property type="entry name" value="Fervidobacterium nodosum Rt17-B1 like"/>
    <property type="match status" value="1"/>
</dbReference>
<dbReference type="EMBL" id="QGHC01000008">
    <property type="protein sequence ID" value="PWK85823.1"/>
    <property type="molecule type" value="Genomic_DNA"/>
</dbReference>
<keyword evidence="2" id="KW-0732">Signal</keyword>
<comment type="caution">
    <text evidence="4">The sequence shown here is derived from an EMBL/GenBank/DDBJ whole genome shotgun (WGS) entry which is preliminary data.</text>
</comment>
<evidence type="ECO:0000313" key="5">
    <source>
        <dbReference type="Proteomes" id="UP000245812"/>
    </source>
</evidence>
<protein>
    <recommendedName>
        <fullName evidence="3">DUF3298 domain-containing protein</fullName>
    </recommendedName>
</protein>
<dbReference type="Gene3D" id="3.90.640.20">
    <property type="entry name" value="Heat-shock cognate protein, ATPase"/>
    <property type="match status" value="1"/>
</dbReference>
<proteinExistence type="predicted"/>
<dbReference type="OrthoDB" id="5637at2"/>
<dbReference type="Pfam" id="PF11738">
    <property type="entry name" value="DUF3298"/>
    <property type="match status" value="1"/>
</dbReference>
<evidence type="ECO:0000256" key="2">
    <source>
        <dbReference type="SAM" id="SignalP"/>
    </source>
</evidence>
<dbReference type="RefSeq" id="WP_109723952.1">
    <property type="nucleotide sequence ID" value="NZ_MSZV01000013.1"/>
</dbReference>
<feature type="compositionally biased region" description="Low complexity" evidence="1">
    <location>
        <begin position="28"/>
        <end position="62"/>
    </location>
</feature>
<evidence type="ECO:0000259" key="3">
    <source>
        <dbReference type="Pfam" id="PF11738"/>
    </source>
</evidence>
<feature type="domain" description="DUF3298" evidence="3">
    <location>
        <begin position="175"/>
        <end position="263"/>
    </location>
</feature>